<proteinExistence type="predicted"/>
<evidence type="ECO:0000313" key="3">
    <source>
        <dbReference type="Proteomes" id="UP001467669"/>
    </source>
</evidence>
<keyword evidence="1" id="KW-0732">Signal</keyword>
<dbReference type="EMBL" id="JBCFXD010000016">
    <property type="protein sequence ID" value="MEL7560955.1"/>
    <property type="molecule type" value="Genomic_DNA"/>
</dbReference>
<gene>
    <name evidence="2" type="ORF">AAGW23_19130</name>
</gene>
<comment type="caution">
    <text evidence="2">The sequence shown here is derived from an EMBL/GenBank/DDBJ whole genome shotgun (WGS) entry which is preliminary data.</text>
</comment>
<dbReference type="RefSeq" id="WP_342407936.1">
    <property type="nucleotide sequence ID" value="NZ_JBCFXD010000016.1"/>
</dbReference>
<keyword evidence="3" id="KW-1185">Reference proteome</keyword>
<organism evidence="2 3">
    <name type="scientific">Stutzerimonas chloritidismutans</name>
    <name type="common">Pseudomonas chloritidismutans</name>
    <dbReference type="NCBI Taxonomy" id="203192"/>
    <lineage>
        <taxon>Bacteria</taxon>
        <taxon>Pseudomonadati</taxon>
        <taxon>Pseudomonadota</taxon>
        <taxon>Gammaproteobacteria</taxon>
        <taxon>Pseudomonadales</taxon>
        <taxon>Pseudomonadaceae</taxon>
        <taxon>Stutzerimonas</taxon>
    </lineage>
</organism>
<dbReference type="InterPro" id="IPR021326">
    <property type="entry name" value="DUF2931"/>
</dbReference>
<dbReference type="Proteomes" id="UP001467669">
    <property type="component" value="Unassembled WGS sequence"/>
</dbReference>
<dbReference type="PROSITE" id="PS51257">
    <property type="entry name" value="PROKAR_LIPOPROTEIN"/>
    <property type="match status" value="1"/>
</dbReference>
<evidence type="ECO:0000256" key="1">
    <source>
        <dbReference type="SAM" id="SignalP"/>
    </source>
</evidence>
<evidence type="ECO:0000313" key="2">
    <source>
        <dbReference type="EMBL" id="MEL7560955.1"/>
    </source>
</evidence>
<feature type="chain" id="PRO_5047300051" evidence="1">
    <location>
        <begin position="20"/>
        <end position="219"/>
    </location>
</feature>
<reference evidence="2 3" key="1">
    <citation type="submission" date="2024-04" db="EMBL/GenBank/DDBJ databases">
        <title>Draft Genome Sequence of Isolates Cultured from Underwater Hawaii Seamounts in the North Pacific Ocean.</title>
        <authorList>
            <person name="Sharma I."/>
            <person name="Darden B."/>
            <person name="Creggett J."/>
            <person name="Taylor S."/>
            <person name="Grant M.P."/>
            <person name="Scott J."/>
            <person name="Attles S."/>
            <person name="Walker S."/>
            <person name="Johnson G."/>
            <person name="St. Cloud C."/>
        </authorList>
    </citation>
    <scope>NUCLEOTIDE SEQUENCE [LARGE SCALE GENOMIC DNA]</scope>
    <source>
        <strain evidence="2 3">03GJ23</strain>
    </source>
</reference>
<protein>
    <submittedName>
        <fullName evidence="2">DUF2931 family protein</fullName>
    </submittedName>
</protein>
<sequence>MKLVFALVGLFFFSGCQSADPLSGEHDPKDPWWSLEFLAPLYMTGWVEASWVEDVHGKLFNHGSGGVIGTGNYGYDHELARGWPRGKSGGIHGVAGADLPRRVFVRWQSIVEPQTYRVWIDIPEETRQLMHRSTHRRCPETPDQPALYIAALHLGLSPGGIVQVWTRDECNRPVEVARAQAEIEPLGPSQGKTDGRYAYKINENTKRYIDKYGIPYGSW</sequence>
<feature type="signal peptide" evidence="1">
    <location>
        <begin position="1"/>
        <end position="19"/>
    </location>
</feature>
<name>A0ABU9MH51_STUCH</name>
<accession>A0ABU9MH51</accession>
<dbReference type="Pfam" id="PF11153">
    <property type="entry name" value="DUF2931"/>
    <property type="match status" value="1"/>
</dbReference>